<reference evidence="2" key="1">
    <citation type="submission" date="2023-07" db="EMBL/GenBank/DDBJ databases">
        <title>draft genome sequence of fig (Ficus carica).</title>
        <authorList>
            <person name="Takahashi T."/>
            <person name="Nishimura K."/>
        </authorList>
    </citation>
    <scope>NUCLEOTIDE SEQUENCE</scope>
</reference>
<name>A0AA87ZXV9_FICCA</name>
<keyword evidence="3" id="KW-1185">Reference proteome</keyword>
<sequence length="42" mass="4647">LVDFNNHKGGASPKAKLSDRDESLARLDSRTSLNQHIGQRIT</sequence>
<dbReference type="EMBL" id="BTGU01000013">
    <property type="protein sequence ID" value="GMN41765.1"/>
    <property type="molecule type" value="Genomic_DNA"/>
</dbReference>
<evidence type="ECO:0000256" key="1">
    <source>
        <dbReference type="SAM" id="MobiDB-lite"/>
    </source>
</evidence>
<comment type="caution">
    <text evidence="2">The sequence shown here is derived from an EMBL/GenBank/DDBJ whole genome shotgun (WGS) entry which is preliminary data.</text>
</comment>
<proteinExistence type="predicted"/>
<protein>
    <submittedName>
        <fullName evidence="2">Uncharacterized protein</fullName>
    </submittedName>
</protein>
<dbReference type="AlphaFoldDB" id="A0AA87ZXV9"/>
<gene>
    <name evidence="2" type="ORF">TIFTF001_010991</name>
</gene>
<feature type="compositionally biased region" description="Polar residues" evidence="1">
    <location>
        <begin position="30"/>
        <end position="42"/>
    </location>
</feature>
<feature type="region of interest" description="Disordered" evidence="1">
    <location>
        <begin position="1"/>
        <end position="42"/>
    </location>
</feature>
<organism evidence="2 3">
    <name type="scientific">Ficus carica</name>
    <name type="common">Common fig</name>
    <dbReference type="NCBI Taxonomy" id="3494"/>
    <lineage>
        <taxon>Eukaryota</taxon>
        <taxon>Viridiplantae</taxon>
        <taxon>Streptophyta</taxon>
        <taxon>Embryophyta</taxon>
        <taxon>Tracheophyta</taxon>
        <taxon>Spermatophyta</taxon>
        <taxon>Magnoliopsida</taxon>
        <taxon>eudicotyledons</taxon>
        <taxon>Gunneridae</taxon>
        <taxon>Pentapetalae</taxon>
        <taxon>rosids</taxon>
        <taxon>fabids</taxon>
        <taxon>Rosales</taxon>
        <taxon>Moraceae</taxon>
        <taxon>Ficeae</taxon>
        <taxon>Ficus</taxon>
    </lineage>
</organism>
<evidence type="ECO:0000313" key="2">
    <source>
        <dbReference type="EMBL" id="GMN41765.1"/>
    </source>
</evidence>
<feature type="non-terminal residue" evidence="2">
    <location>
        <position position="42"/>
    </location>
</feature>
<accession>A0AA87ZXV9</accession>
<feature type="compositionally biased region" description="Basic and acidic residues" evidence="1">
    <location>
        <begin position="16"/>
        <end position="29"/>
    </location>
</feature>
<dbReference type="Proteomes" id="UP001187192">
    <property type="component" value="Unassembled WGS sequence"/>
</dbReference>
<evidence type="ECO:0000313" key="3">
    <source>
        <dbReference type="Proteomes" id="UP001187192"/>
    </source>
</evidence>